<feature type="transmembrane region" description="Helical" evidence="5">
    <location>
        <begin position="87"/>
        <end position="107"/>
    </location>
</feature>
<gene>
    <name evidence="7" type="ORF">WIS52_01350</name>
</gene>
<feature type="domain" description="O-antigen ligase-related" evidence="6">
    <location>
        <begin position="203"/>
        <end position="328"/>
    </location>
</feature>
<dbReference type="RefSeq" id="WP_349296191.1">
    <property type="nucleotide sequence ID" value="NZ_JBEDNQ010000001.1"/>
</dbReference>
<feature type="transmembrane region" description="Helical" evidence="5">
    <location>
        <begin position="376"/>
        <end position="394"/>
    </location>
</feature>
<feature type="transmembrane region" description="Helical" evidence="5">
    <location>
        <begin position="33"/>
        <end position="50"/>
    </location>
</feature>
<keyword evidence="8" id="KW-1185">Reference proteome</keyword>
<evidence type="ECO:0000256" key="1">
    <source>
        <dbReference type="ARBA" id="ARBA00004141"/>
    </source>
</evidence>
<evidence type="ECO:0000256" key="2">
    <source>
        <dbReference type="ARBA" id="ARBA00022692"/>
    </source>
</evidence>
<evidence type="ECO:0000256" key="4">
    <source>
        <dbReference type="ARBA" id="ARBA00023136"/>
    </source>
</evidence>
<feature type="transmembrane region" description="Helical" evidence="5">
    <location>
        <begin position="215"/>
        <end position="234"/>
    </location>
</feature>
<comment type="subcellular location">
    <subcellularLocation>
        <location evidence="1">Membrane</location>
        <topology evidence="1">Multi-pass membrane protein</topology>
    </subcellularLocation>
</comment>
<reference evidence="7 8" key="1">
    <citation type="submission" date="2024-03" db="EMBL/GenBank/DDBJ databases">
        <title>Draft genome sequence of Pseudonocardia nematodicida JCM 31783.</title>
        <authorList>
            <person name="Butdee W."/>
            <person name="Duangmal K."/>
        </authorList>
    </citation>
    <scope>NUCLEOTIDE SEQUENCE [LARGE SCALE GENOMIC DNA]</scope>
    <source>
        <strain evidence="7 8">JCM 31783</strain>
    </source>
</reference>
<dbReference type="InterPro" id="IPR007016">
    <property type="entry name" value="O-antigen_ligase-rel_domated"/>
</dbReference>
<evidence type="ECO:0000256" key="3">
    <source>
        <dbReference type="ARBA" id="ARBA00022989"/>
    </source>
</evidence>
<sequence length="418" mass="44316">MHRTDRAAGFLICCWVALLPVQFEVGTLGLPFRLAPSDLALAGYLLVRLPRLRHVPRAWSSWLLALPPVMGLGMLVVYARTGALGQYAYLQKGFGLLLLLAAFCCLVDHVDSWDRLRRLLRVFVVSVVVNALVAVVAFVPAAVGGPVLPLLNEPYPGVRLTGLLIDPNAFGGLVSVALLVVLVTARPVPLLGGVWRWAAGPVLAIALLLTFSRSAWIGFACGVLVLGLCRPLAAAVPLRRLAVGGFAAVPLLAVALFAVVPDAVRMIQRPDQVQSRVDIIGDAMAEFVTSPVVGIGIGGYEARHGLIVHNTVLWFLTELGLVGLLVLLGLLWSVGSRLLAAHRLAPTAERTLVLGLLAGHASMVGLSMGIEAFYQRHWWLVMALGAAAWVLCTAPPRAAGADPQPAGADPWLVRGPAG</sequence>
<dbReference type="PANTHER" id="PTHR37422:SF13">
    <property type="entry name" value="LIPOPOLYSACCHARIDE BIOSYNTHESIS PROTEIN PA4999-RELATED"/>
    <property type="match status" value="1"/>
</dbReference>
<dbReference type="Proteomes" id="UP001494902">
    <property type="component" value="Unassembled WGS sequence"/>
</dbReference>
<dbReference type="GO" id="GO:0016874">
    <property type="term" value="F:ligase activity"/>
    <property type="evidence" value="ECO:0007669"/>
    <property type="project" value="UniProtKB-KW"/>
</dbReference>
<keyword evidence="7" id="KW-0436">Ligase</keyword>
<feature type="transmembrane region" description="Helical" evidence="5">
    <location>
        <begin position="319"/>
        <end position="340"/>
    </location>
</feature>
<keyword evidence="2 5" id="KW-0812">Transmembrane</keyword>
<protein>
    <submittedName>
        <fullName evidence="7">O-antigen ligase family protein</fullName>
    </submittedName>
</protein>
<evidence type="ECO:0000313" key="8">
    <source>
        <dbReference type="Proteomes" id="UP001494902"/>
    </source>
</evidence>
<comment type="caution">
    <text evidence="7">The sequence shown here is derived from an EMBL/GenBank/DDBJ whole genome shotgun (WGS) entry which is preliminary data.</text>
</comment>
<feature type="transmembrane region" description="Helical" evidence="5">
    <location>
        <begin position="62"/>
        <end position="81"/>
    </location>
</feature>
<accession>A0ABV1K3R7</accession>
<evidence type="ECO:0000259" key="6">
    <source>
        <dbReference type="Pfam" id="PF04932"/>
    </source>
</evidence>
<dbReference type="PANTHER" id="PTHR37422">
    <property type="entry name" value="TEICHURONIC ACID BIOSYNTHESIS PROTEIN TUAE"/>
    <property type="match status" value="1"/>
</dbReference>
<keyword evidence="3 5" id="KW-1133">Transmembrane helix</keyword>
<feature type="transmembrane region" description="Helical" evidence="5">
    <location>
        <begin position="163"/>
        <end position="183"/>
    </location>
</feature>
<keyword evidence="4 5" id="KW-0472">Membrane</keyword>
<dbReference type="Pfam" id="PF04932">
    <property type="entry name" value="Wzy_C"/>
    <property type="match status" value="1"/>
</dbReference>
<name>A0ABV1K3R7_9PSEU</name>
<dbReference type="InterPro" id="IPR051533">
    <property type="entry name" value="WaaL-like"/>
</dbReference>
<dbReference type="EMBL" id="JBEDNQ010000001">
    <property type="protein sequence ID" value="MEQ3549101.1"/>
    <property type="molecule type" value="Genomic_DNA"/>
</dbReference>
<feature type="transmembrane region" description="Helical" evidence="5">
    <location>
        <begin position="241"/>
        <end position="260"/>
    </location>
</feature>
<feature type="transmembrane region" description="Helical" evidence="5">
    <location>
        <begin position="190"/>
        <end position="209"/>
    </location>
</feature>
<evidence type="ECO:0000256" key="5">
    <source>
        <dbReference type="SAM" id="Phobius"/>
    </source>
</evidence>
<feature type="transmembrane region" description="Helical" evidence="5">
    <location>
        <begin position="119"/>
        <end position="143"/>
    </location>
</feature>
<evidence type="ECO:0000313" key="7">
    <source>
        <dbReference type="EMBL" id="MEQ3549101.1"/>
    </source>
</evidence>
<proteinExistence type="predicted"/>
<organism evidence="7 8">
    <name type="scientific">Pseudonocardia nematodicida</name>
    <dbReference type="NCBI Taxonomy" id="1206997"/>
    <lineage>
        <taxon>Bacteria</taxon>
        <taxon>Bacillati</taxon>
        <taxon>Actinomycetota</taxon>
        <taxon>Actinomycetes</taxon>
        <taxon>Pseudonocardiales</taxon>
        <taxon>Pseudonocardiaceae</taxon>
        <taxon>Pseudonocardia</taxon>
    </lineage>
</organism>